<evidence type="ECO:0000313" key="4">
    <source>
        <dbReference type="EMBL" id="MCE7029416.1"/>
    </source>
</evidence>
<name>A0A9X1P376_9HYPH</name>
<proteinExistence type="predicted"/>
<feature type="domain" description="AMP-binding enzyme C-terminal" evidence="3">
    <location>
        <begin position="459"/>
        <end position="537"/>
    </location>
</feature>
<dbReference type="Gene3D" id="2.30.38.10">
    <property type="entry name" value="Luciferase, Domain 3"/>
    <property type="match status" value="1"/>
</dbReference>
<dbReference type="InterPro" id="IPR045851">
    <property type="entry name" value="AMP-bd_C_sf"/>
</dbReference>
<feature type="domain" description="AMP-dependent synthetase/ligase" evidence="2">
    <location>
        <begin position="51"/>
        <end position="410"/>
    </location>
</feature>
<dbReference type="PANTHER" id="PTHR43352">
    <property type="entry name" value="ACETYL-COA SYNTHETASE"/>
    <property type="match status" value="1"/>
</dbReference>
<dbReference type="Gene3D" id="3.40.50.980">
    <property type="match status" value="1"/>
</dbReference>
<protein>
    <submittedName>
        <fullName evidence="4">Benzoate-CoA ligase family protein</fullName>
    </submittedName>
</protein>
<dbReference type="Proteomes" id="UP001139035">
    <property type="component" value="Unassembled WGS sequence"/>
</dbReference>
<dbReference type="SUPFAM" id="SSF56801">
    <property type="entry name" value="Acetyl-CoA synthetase-like"/>
    <property type="match status" value="1"/>
</dbReference>
<dbReference type="InterPro" id="IPR000873">
    <property type="entry name" value="AMP-dep_synth/lig_dom"/>
</dbReference>
<dbReference type="PANTHER" id="PTHR43352:SF1">
    <property type="entry name" value="ANTHRANILATE--COA LIGASE"/>
    <property type="match status" value="1"/>
</dbReference>
<dbReference type="GO" id="GO:0016405">
    <property type="term" value="F:CoA-ligase activity"/>
    <property type="evidence" value="ECO:0007669"/>
    <property type="project" value="InterPro"/>
</dbReference>
<dbReference type="Gene3D" id="3.40.50.12820">
    <property type="match status" value="1"/>
</dbReference>
<dbReference type="Pfam" id="PF00501">
    <property type="entry name" value="AMP-binding"/>
    <property type="match status" value="1"/>
</dbReference>
<gene>
    <name evidence="4" type="ORF">LZD57_15600</name>
</gene>
<dbReference type="AlphaFoldDB" id="A0A9X1P376"/>
<dbReference type="GO" id="GO:0005524">
    <property type="term" value="F:ATP binding"/>
    <property type="evidence" value="ECO:0007669"/>
    <property type="project" value="InterPro"/>
</dbReference>
<sequence>MSGLAHMQPASEATSEAGVIVDPVGDDAPAVSEIGFDRSAHRNCSDILWRNLIRNPDKAAVIGPGGSLTYAALVEEASRWGHAFQAFGLRRGERIAFFLDDTPVFPAAFFGAVRAGFVPVLLNILTPPDTLNFFLADSGARLALVDAGFSRIFEGDTLKGTALERTIVANGAASGPDRISAADFIVGQPGDLAVADTGPDDMAFWMYSSGSTGRPKGIVHLHHDMAYIQESFGTHVLKLRPDDIGYSVPKQYFAYGFGNSIVFPFSIGATALLVPGQPKADTVLNAIEAFKPTVFFGLPTLFTALCRAEGVERRDLASIRQSMSAAEILSEDVYNAWKKLVGHGPTEGLGSTEVLHVYLSNRIDDHRIGAAGSRVPGYEVRLETPEGKPAEPGEEGVMLVRGHSNAPLYWNRPDKTADTMRGEWLYTGDRFLERDGFYYFQGRADELIKVSGQWVWPLEVERCLNEHPEVHECAVFAHQLEDRRMALRAIVTLKDGVVAGDALTARLRDYVKTKLAPYKAPRLFEFVEELPKTGTGKIDRQALVSSA</sequence>
<reference evidence="4" key="1">
    <citation type="submission" date="2022-01" db="EMBL/GenBank/DDBJ databases">
        <title>Jiella avicenniae sp. nov., a novel endophytic bacterium isolated from bark of Avicennia marina.</title>
        <authorList>
            <person name="Tuo L."/>
        </authorList>
    </citation>
    <scope>NUCLEOTIDE SEQUENCE</scope>
    <source>
        <strain evidence="4">CBK1P-4</strain>
    </source>
</reference>
<organism evidence="4 5">
    <name type="scientific">Jiella avicenniae</name>
    <dbReference type="NCBI Taxonomy" id="2907202"/>
    <lineage>
        <taxon>Bacteria</taxon>
        <taxon>Pseudomonadati</taxon>
        <taxon>Pseudomonadota</taxon>
        <taxon>Alphaproteobacteria</taxon>
        <taxon>Hyphomicrobiales</taxon>
        <taxon>Aurantimonadaceae</taxon>
        <taxon>Jiella</taxon>
    </lineage>
</organism>
<dbReference type="NCBIfam" id="TIGR02262">
    <property type="entry name" value="benz_CoA_lig"/>
    <property type="match status" value="1"/>
</dbReference>
<dbReference type="GO" id="GO:0016878">
    <property type="term" value="F:acid-thiol ligase activity"/>
    <property type="evidence" value="ECO:0007669"/>
    <property type="project" value="TreeGrafter"/>
</dbReference>
<evidence type="ECO:0000259" key="2">
    <source>
        <dbReference type="Pfam" id="PF00501"/>
    </source>
</evidence>
<evidence type="ECO:0000259" key="3">
    <source>
        <dbReference type="Pfam" id="PF13193"/>
    </source>
</evidence>
<dbReference type="GO" id="GO:0044550">
    <property type="term" value="P:secondary metabolite biosynthetic process"/>
    <property type="evidence" value="ECO:0007669"/>
    <property type="project" value="TreeGrafter"/>
</dbReference>
<accession>A0A9X1P376</accession>
<dbReference type="InterPro" id="IPR025110">
    <property type="entry name" value="AMP-bd_C"/>
</dbReference>
<comment type="caution">
    <text evidence="4">The sequence shown here is derived from an EMBL/GenBank/DDBJ whole genome shotgun (WGS) entry which is preliminary data.</text>
</comment>
<dbReference type="InterPro" id="IPR011957">
    <property type="entry name" value="Benz_CoA_lig"/>
</dbReference>
<evidence type="ECO:0000256" key="1">
    <source>
        <dbReference type="ARBA" id="ARBA00022598"/>
    </source>
</evidence>
<dbReference type="Gene3D" id="3.30.300.30">
    <property type="match status" value="1"/>
</dbReference>
<keyword evidence="5" id="KW-1185">Reference proteome</keyword>
<keyword evidence="1 4" id="KW-0436">Ligase</keyword>
<dbReference type="EMBL" id="JAJUWU010000016">
    <property type="protein sequence ID" value="MCE7029416.1"/>
    <property type="molecule type" value="Genomic_DNA"/>
</dbReference>
<evidence type="ECO:0000313" key="5">
    <source>
        <dbReference type="Proteomes" id="UP001139035"/>
    </source>
</evidence>
<dbReference type="Pfam" id="PF13193">
    <property type="entry name" value="AMP-binding_C"/>
    <property type="match status" value="1"/>
</dbReference>